<comment type="caution">
    <text evidence="2">The sequence shown here is derived from an EMBL/GenBank/DDBJ whole genome shotgun (WGS) entry which is preliminary data.</text>
</comment>
<accession>A0A3A4KUD0</accession>
<protein>
    <submittedName>
        <fullName evidence="2">Uncharacterized protein</fullName>
    </submittedName>
</protein>
<evidence type="ECO:0000313" key="3">
    <source>
        <dbReference type="Proteomes" id="UP000266677"/>
    </source>
</evidence>
<organism evidence="2 3">
    <name type="scientific">Nocardia panacis</name>
    <dbReference type="NCBI Taxonomy" id="2340916"/>
    <lineage>
        <taxon>Bacteria</taxon>
        <taxon>Bacillati</taxon>
        <taxon>Actinomycetota</taxon>
        <taxon>Actinomycetes</taxon>
        <taxon>Mycobacteriales</taxon>
        <taxon>Nocardiaceae</taxon>
        <taxon>Nocardia</taxon>
    </lineage>
</organism>
<dbReference type="AlphaFoldDB" id="A0A3A4KUD0"/>
<keyword evidence="3" id="KW-1185">Reference proteome</keyword>
<sequence length="190" mass="21054">MGSYAVRRGRERVPGWFHGGMQFLALVVLLVCVALFWQVGIDGRMPVLVALWAALGLLTALAALLGLVGIVRYHTFFAALKVPLFIAALGVLIWYDMPRETIWQLSHTIMEREARECADPGRSTHVGLYTIVRMAARDGGCLFYTKSGDGTGIGYAFFPGDPPPQLGPPAPHGTAYQPWHEFWYRFTDEA</sequence>
<keyword evidence="1" id="KW-1133">Transmembrane helix</keyword>
<dbReference type="Proteomes" id="UP000266677">
    <property type="component" value="Unassembled WGS sequence"/>
</dbReference>
<gene>
    <name evidence="2" type="ORF">D5S18_19925</name>
</gene>
<evidence type="ECO:0000256" key="1">
    <source>
        <dbReference type="SAM" id="Phobius"/>
    </source>
</evidence>
<keyword evidence="1" id="KW-0812">Transmembrane</keyword>
<evidence type="ECO:0000313" key="2">
    <source>
        <dbReference type="EMBL" id="RJO73484.1"/>
    </source>
</evidence>
<reference evidence="2 3" key="1">
    <citation type="submission" date="2018-09" db="EMBL/GenBank/DDBJ databases">
        <title>YIM PH21274 draft genome.</title>
        <authorList>
            <person name="Miao C."/>
        </authorList>
    </citation>
    <scope>NUCLEOTIDE SEQUENCE [LARGE SCALE GENOMIC DNA]</scope>
    <source>
        <strain evidence="2 3">YIM PH 21724</strain>
    </source>
</reference>
<feature type="transmembrane region" description="Helical" evidence="1">
    <location>
        <begin position="16"/>
        <end position="37"/>
    </location>
</feature>
<dbReference type="EMBL" id="QZFU01000023">
    <property type="protein sequence ID" value="RJO73484.1"/>
    <property type="molecule type" value="Genomic_DNA"/>
</dbReference>
<dbReference type="RefSeq" id="WP_120042561.1">
    <property type="nucleotide sequence ID" value="NZ_QZFU01000023.1"/>
</dbReference>
<dbReference type="OrthoDB" id="3389565at2"/>
<keyword evidence="1" id="KW-0472">Membrane</keyword>
<name>A0A3A4KUD0_9NOCA</name>
<proteinExistence type="predicted"/>
<feature type="transmembrane region" description="Helical" evidence="1">
    <location>
        <begin position="76"/>
        <end position="95"/>
    </location>
</feature>
<feature type="transmembrane region" description="Helical" evidence="1">
    <location>
        <begin position="49"/>
        <end position="70"/>
    </location>
</feature>